<dbReference type="EMBL" id="OU892285">
    <property type="protein sequence ID" value="CAG9773321.1"/>
    <property type="molecule type" value="Genomic_DNA"/>
</dbReference>
<organism evidence="8 9">
    <name type="scientific">Ceutorhynchus assimilis</name>
    <name type="common">cabbage seed weevil</name>
    <dbReference type="NCBI Taxonomy" id="467358"/>
    <lineage>
        <taxon>Eukaryota</taxon>
        <taxon>Metazoa</taxon>
        <taxon>Ecdysozoa</taxon>
        <taxon>Arthropoda</taxon>
        <taxon>Hexapoda</taxon>
        <taxon>Insecta</taxon>
        <taxon>Pterygota</taxon>
        <taxon>Neoptera</taxon>
        <taxon>Endopterygota</taxon>
        <taxon>Coleoptera</taxon>
        <taxon>Polyphaga</taxon>
        <taxon>Cucujiformia</taxon>
        <taxon>Curculionidae</taxon>
        <taxon>Ceutorhynchinae</taxon>
        <taxon>Ceutorhynchus</taxon>
    </lineage>
</organism>
<evidence type="ECO:0000256" key="4">
    <source>
        <dbReference type="ARBA" id="ARBA00023163"/>
    </source>
</evidence>
<evidence type="ECO:0000256" key="6">
    <source>
        <dbReference type="SAM" id="MobiDB-lite"/>
    </source>
</evidence>
<evidence type="ECO:0000256" key="3">
    <source>
        <dbReference type="ARBA" id="ARBA00023015"/>
    </source>
</evidence>
<dbReference type="Proteomes" id="UP001152799">
    <property type="component" value="Chromosome 9"/>
</dbReference>
<dbReference type="GO" id="GO:0005634">
    <property type="term" value="C:nucleus"/>
    <property type="evidence" value="ECO:0007669"/>
    <property type="project" value="TreeGrafter"/>
</dbReference>
<dbReference type="Pfam" id="PF13873">
    <property type="entry name" value="Myb_DNA-bind_5"/>
    <property type="match status" value="1"/>
</dbReference>
<dbReference type="InterPro" id="IPR028002">
    <property type="entry name" value="Myb_DNA-bind_5"/>
</dbReference>
<gene>
    <name evidence="8" type="ORF">CEUTPL_LOCUS13712</name>
</gene>
<dbReference type="AlphaFoldDB" id="A0A9N9MYM0"/>
<protein>
    <recommendedName>
        <fullName evidence="2">Regulatory protein zeste</fullName>
    </recommendedName>
</protein>
<dbReference type="PANTHER" id="PTHR23098:SF16">
    <property type="entry name" value="REGULATORY PROTEIN ZESTE"/>
    <property type="match status" value="1"/>
</dbReference>
<keyword evidence="3" id="KW-0805">Transcription regulation</keyword>
<proteinExistence type="predicted"/>
<comment type="subunit">
    <text evidence="1">Self-associates forming complexes of several hundred monomers.</text>
</comment>
<feature type="region of interest" description="Disordered" evidence="6">
    <location>
        <begin position="155"/>
        <end position="177"/>
    </location>
</feature>
<feature type="compositionally biased region" description="Polar residues" evidence="6">
    <location>
        <begin position="155"/>
        <end position="175"/>
    </location>
</feature>
<sequence>MDSKGKVKNRSVNFTPMEETLLAYFVKKHKGILENKKTDAVTNADKNKCWVMLEKEFNAESGASYRSAQILKKKYENMKKQTKKKISEEKCYRFGTGGGPFQEFTLTEADQTVIEILGETRVHGLATQFGGDAVENPRVPPQMQLIFFQNQKKIKTKPNSSNVHTPPSPTQNLETHNNEEDIEAILIYTEETEEATQNDTDRNNEIEYVEDNGQHEEIITEENLQETVVDIHEAPVETWSKYNPTLLKTPKSKALKPSTKTGQNVDNMISKKISQWATVKSSLEEEKRRYLEEEHETKITLMKALHDEELNIMKRESQIRILRSEEEKKIIIEGLKEEQKQKKEIFELQKLKLLKEMRK</sequence>
<feature type="domain" description="Myb/SANT-like DNA-binding" evidence="7">
    <location>
        <begin position="10"/>
        <end position="87"/>
    </location>
</feature>
<evidence type="ECO:0000313" key="9">
    <source>
        <dbReference type="Proteomes" id="UP001152799"/>
    </source>
</evidence>
<evidence type="ECO:0000256" key="5">
    <source>
        <dbReference type="ARBA" id="ARBA00025466"/>
    </source>
</evidence>
<keyword evidence="9" id="KW-1185">Reference proteome</keyword>
<evidence type="ECO:0000256" key="1">
    <source>
        <dbReference type="ARBA" id="ARBA00011764"/>
    </source>
</evidence>
<keyword evidence="4" id="KW-0804">Transcription</keyword>
<reference evidence="8" key="1">
    <citation type="submission" date="2022-01" db="EMBL/GenBank/DDBJ databases">
        <authorList>
            <person name="King R."/>
        </authorList>
    </citation>
    <scope>NUCLEOTIDE SEQUENCE</scope>
</reference>
<dbReference type="PANTHER" id="PTHR23098">
    <property type="entry name" value="AGAP001331-PA-RELATED"/>
    <property type="match status" value="1"/>
</dbReference>
<evidence type="ECO:0000259" key="7">
    <source>
        <dbReference type="Pfam" id="PF13873"/>
    </source>
</evidence>
<evidence type="ECO:0000313" key="8">
    <source>
        <dbReference type="EMBL" id="CAG9773321.1"/>
    </source>
</evidence>
<comment type="function">
    <text evidence="5">Involved in transvection phenomena (= synapsis-dependent gene expression), where the synaptic pairing of chromosomes carrying genes with which zeste interacts influences the expression of these genes. Zeste binds to DNA and stimulates transcription from a nearby promoter.</text>
</comment>
<dbReference type="OrthoDB" id="3066195at2759"/>
<evidence type="ECO:0000256" key="2">
    <source>
        <dbReference type="ARBA" id="ARBA00016807"/>
    </source>
</evidence>
<name>A0A9N9MYM0_9CUCU</name>
<accession>A0A9N9MYM0</accession>